<keyword evidence="4" id="KW-1185">Reference proteome</keyword>
<dbReference type="GO" id="GO:0004526">
    <property type="term" value="F:ribonuclease P activity"/>
    <property type="evidence" value="ECO:0007669"/>
    <property type="project" value="TreeGrafter"/>
</dbReference>
<reference evidence="3" key="1">
    <citation type="journal article" date="2023" name="Mol. Plant Microbe Interact.">
        <title>Elucidating the Obligate Nature and Biological Capacity of an Invasive Fungal Corn Pathogen.</title>
        <authorList>
            <person name="MacCready J.S."/>
            <person name="Roggenkamp E.M."/>
            <person name="Gdanetz K."/>
            <person name="Chilvers M.I."/>
        </authorList>
    </citation>
    <scope>NUCLEOTIDE SEQUENCE</scope>
    <source>
        <strain evidence="3">PM02</strain>
    </source>
</reference>
<proteinExistence type="predicted"/>
<dbReference type="InterPro" id="IPR049128">
    <property type="entry name" value="Pop8-like_dom"/>
</dbReference>
<evidence type="ECO:0000259" key="2">
    <source>
        <dbReference type="Pfam" id="PF20976"/>
    </source>
</evidence>
<dbReference type="EMBL" id="JAQQPM010000003">
    <property type="protein sequence ID" value="KAK2069593.1"/>
    <property type="molecule type" value="Genomic_DNA"/>
</dbReference>
<dbReference type="PANTHER" id="PTHR28173:SF1">
    <property type="entry name" value="RIBONUCLEASES P_MRP PROTEIN SUBUNIT POP8"/>
    <property type="match status" value="1"/>
</dbReference>
<gene>
    <name evidence="3" type="ORF">P8C59_004155</name>
</gene>
<protein>
    <recommendedName>
        <fullName evidence="2">Ribonucleases P/MRP subunit Pop8-like domain-containing protein</fullName>
    </recommendedName>
</protein>
<dbReference type="GO" id="GO:0000172">
    <property type="term" value="C:ribonuclease MRP complex"/>
    <property type="evidence" value="ECO:0007669"/>
    <property type="project" value="InterPro"/>
</dbReference>
<accession>A0AAD9I1P3</accession>
<feature type="domain" description="Ribonucleases P/MRP subunit Pop8-like" evidence="2">
    <location>
        <begin position="40"/>
        <end position="132"/>
    </location>
</feature>
<evidence type="ECO:0000256" key="1">
    <source>
        <dbReference type="SAM" id="MobiDB-lite"/>
    </source>
</evidence>
<dbReference type="GO" id="GO:0000171">
    <property type="term" value="F:ribonuclease MRP activity"/>
    <property type="evidence" value="ECO:0007669"/>
    <property type="project" value="TreeGrafter"/>
</dbReference>
<dbReference type="AlphaFoldDB" id="A0AAD9I1P3"/>
<comment type="caution">
    <text evidence="3">The sequence shown here is derived from an EMBL/GenBank/DDBJ whole genome shotgun (WGS) entry which is preliminary data.</text>
</comment>
<dbReference type="GO" id="GO:0000294">
    <property type="term" value="P:nuclear-transcribed mRNA catabolic process, RNase MRP-dependent"/>
    <property type="evidence" value="ECO:0007669"/>
    <property type="project" value="TreeGrafter"/>
</dbReference>
<evidence type="ECO:0000313" key="3">
    <source>
        <dbReference type="EMBL" id="KAK2069593.1"/>
    </source>
</evidence>
<name>A0AAD9I1P3_9PEZI</name>
<dbReference type="GO" id="GO:0005655">
    <property type="term" value="C:nucleolar ribonuclease P complex"/>
    <property type="evidence" value="ECO:0007669"/>
    <property type="project" value="InterPro"/>
</dbReference>
<organism evidence="3 4">
    <name type="scientific">Phyllachora maydis</name>
    <dbReference type="NCBI Taxonomy" id="1825666"/>
    <lineage>
        <taxon>Eukaryota</taxon>
        <taxon>Fungi</taxon>
        <taxon>Dikarya</taxon>
        <taxon>Ascomycota</taxon>
        <taxon>Pezizomycotina</taxon>
        <taxon>Sordariomycetes</taxon>
        <taxon>Sordariomycetidae</taxon>
        <taxon>Phyllachorales</taxon>
        <taxon>Phyllachoraceae</taxon>
        <taxon>Phyllachora</taxon>
    </lineage>
</organism>
<dbReference type="PANTHER" id="PTHR28173">
    <property type="entry name" value="RIBONUCLEASES P/MRP PROTEIN SUBUNIT POP8"/>
    <property type="match status" value="1"/>
</dbReference>
<dbReference type="GO" id="GO:0008033">
    <property type="term" value="P:tRNA processing"/>
    <property type="evidence" value="ECO:0007669"/>
    <property type="project" value="InterPro"/>
</dbReference>
<dbReference type="Pfam" id="PF20976">
    <property type="entry name" value="Pop8"/>
    <property type="match status" value="1"/>
</dbReference>
<dbReference type="Proteomes" id="UP001217918">
    <property type="component" value="Unassembled WGS sequence"/>
</dbReference>
<evidence type="ECO:0000313" key="4">
    <source>
        <dbReference type="Proteomes" id="UP001217918"/>
    </source>
</evidence>
<feature type="region of interest" description="Disordered" evidence="1">
    <location>
        <begin position="1"/>
        <end position="24"/>
    </location>
</feature>
<sequence>MAVPEEPSDPKKSTKAGKAAPAPSSKYHDILTTTIKAPRFAYAHLSLTNDEIVGQLQQPEKPAHTGSSRSRPALDALQVRAYCTAALRRFLGDTGAGMPVDVLAIKGADGTDAWVRVPREDLAAFAAAMTAYPGQEDGEDGMLVLRLRSCGNWLGSLLGRAEESALWAGT</sequence>
<dbReference type="GO" id="GO:0034965">
    <property type="term" value="P:intronic box C/D snoRNA processing"/>
    <property type="evidence" value="ECO:0007669"/>
    <property type="project" value="TreeGrafter"/>
</dbReference>
<dbReference type="InterPro" id="IPR020347">
    <property type="entry name" value="Pop8"/>
</dbReference>